<evidence type="ECO:0000256" key="1">
    <source>
        <dbReference type="ARBA" id="ARBA00022679"/>
    </source>
</evidence>
<comment type="caution">
    <text evidence="3">The sequence shown here is derived from an EMBL/GenBank/DDBJ whole genome shotgun (WGS) entry which is preliminary data.</text>
</comment>
<dbReference type="OrthoDB" id="9815894at2"/>
<dbReference type="Pfam" id="PF13469">
    <property type="entry name" value="Sulfotransfer_3"/>
    <property type="match status" value="1"/>
</dbReference>
<name>A0A3M0ACC8_9GAMM</name>
<dbReference type="InterPro" id="IPR019734">
    <property type="entry name" value="TPR_rpt"/>
</dbReference>
<evidence type="ECO:0000313" key="4">
    <source>
        <dbReference type="Proteomes" id="UP000267187"/>
    </source>
</evidence>
<feature type="repeat" description="TPR" evidence="2">
    <location>
        <begin position="134"/>
        <end position="167"/>
    </location>
</feature>
<dbReference type="RefSeq" id="WP_121875903.1">
    <property type="nucleotide sequence ID" value="NZ_REFJ01000001.1"/>
</dbReference>
<proteinExistence type="predicted"/>
<dbReference type="AlphaFoldDB" id="A0A3M0ACC8"/>
<dbReference type="InterPro" id="IPR026634">
    <property type="entry name" value="TPST-like"/>
</dbReference>
<dbReference type="Gene3D" id="1.25.40.10">
    <property type="entry name" value="Tetratricopeptide repeat domain"/>
    <property type="match status" value="1"/>
</dbReference>
<gene>
    <name evidence="3" type="ORF">DFR27_0531</name>
</gene>
<reference evidence="3 4" key="1">
    <citation type="submission" date="2018-10" db="EMBL/GenBank/DDBJ databases">
        <title>Genomic Encyclopedia of Type Strains, Phase IV (KMG-IV): sequencing the most valuable type-strain genomes for metagenomic binning, comparative biology and taxonomic classification.</title>
        <authorList>
            <person name="Goeker M."/>
        </authorList>
    </citation>
    <scope>NUCLEOTIDE SEQUENCE [LARGE SCALE GENOMIC DNA]</scope>
    <source>
        <strain evidence="3 4">DSM 25080</strain>
    </source>
</reference>
<sequence length="504" mass="56821">MSLSIAQNFLQQGDLQSAHRETMRIIQHNPHDLGALKVLLTIAFRTRTPLKIAQILNQINKLEPTQATRFDEALAWHQLEQPHWVLSALKQLDPGEINEAKLSASAMNLASQYDQHKLGTALAQRTVELAPKMANAHFELGRCFVFSGDFDNAKQSLSKALALHTGHPLALQLLSTLPKAYWPHELLNTITTAIQQTKELAGLKRLHEAKYRILESLGDYEGAYQAIETANNLHRQQLGPRLSDPKQKLESIMATFEQLTVTENLDSSEATPIFIVGLPRSGTTLLEQILSAHNDIEALGELPQLPAIINRAIKHAKANNQIIDSRLVAKHYFEQTAPLRGTANYFVDKMPLNYQLVGFIAHAFPTAKIILMRRDAMDVCFAQYRQIFADDARAMDYSYSLEELASYYQAFSRLMSKWDEKFPNRVFRLDYEQLVDDPTTALQSLSSYLSLQLPSQCLDLQLNQRAVSTASAGQIREPISSSHRARWRHYEGALSALSSILRKE</sequence>
<organism evidence="3 4">
    <name type="scientific">Umboniibacter marinipuniceus</name>
    <dbReference type="NCBI Taxonomy" id="569599"/>
    <lineage>
        <taxon>Bacteria</taxon>
        <taxon>Pseudomonadati</taxon>
        <taxon>Pseudomonadota</taxon>
        <taxon>Gammaproteobacteria</taxon>
        <taxon>Cellvibrionales</taxon>
        <taxon>Cellvibrionaceae</taxon>
        <taxon>Umboniibacter</taxon>
    </lineage>
</organism>
<dbReference type="PANTHER" id="PTHR12788">
    <property type="entry name" value="PROTEIN-TYROSINE SULFOTRANSFERASE 2"/>
    <property type="match status" value="1"/>
</dbReference>
<keyword evidence="1 3" id="KW-0808">Transferase</keyword>
<dbReference type="Gene3D" id="3.40.50.300">
    <property type="entry name" value="P-loop containing nucleotide triphosphate hydrolases"/>
    <property type="match status" value="1"/>
</dbReference>
<keyword evidence="2" id="KW-0802">TPR repeat</keyword>
<dbReference type="EMBL" id="REFJ01000001">
    <property type="protein sequence ID" value="RMA82580.1"/>
    <property type="molecule type" value="Genomic_DNA"/>
</dbReference>
<evidence type="ECO:0000313" key="3">
    <source>
        <dbReference type="EMBL" id="RMA82580.1"/>
    </source>
</evidence>
<dbReference type="SUPFAM" id="SSF48452">
    <property type="entry name" value="TPR-like"/>
    <property type="match status" value="1"/>
</dbReference>
<dbReference type="SUPFAM" id="SSF52540">
    <property type="entry name" value="P-loop containing nucleoside triphosphate hydrolases"/>
    <property type="match status" value="1"/>
</dbReference>
<dbReference type="InterPro" id="IPR011990">
    <property type="entry name" value="TPR-like_helical_dom_sf"/>
</dbReference>
<dbReference type="GO" id="GO:0008476">
    <property type="term" value="F:protein-tyrosine sulfotransferase activity"/>
    <property type="evidence" value="ECO:0007669"/>
    <property type="project" value="InterPro"/>
</dbReference>
<evidence type="ECO:0000256" key="2">
    <source>
        <dbReference type="PROSITE-ProRule" id="PRU00339"/>
    </source>
</evidence>
<dbReference type="InterPro" id="IPR027417">
    <property type="entry name" value="P-loop_NTPase"/>
</dbReference>
<dbReference type="PANTHER" id="PTHR12788:SF10">
    <property type="entry name" value="PROTEIN-TYROSINE SULFOTRANSFERASE"/>
    <property type="match status" value="1"/>
</dbReference>
<protein>
    <submittedName>
        <fullName evidence="3">Sulfotransferase family protein</fullName>
    </submittedName>
</protein>
<accession>A0A3M0ACC8</accession>
<dbReference type="Proteomes" id="UP000267187">
    <property type="component" value="Unassembled WGS sequence"/>
</dbReference>
<dbReference type="PROSITE" id="PS50005">
    <property type="entry name" value="TPR"/>
    <property type="match status" value="1"/>
</dbReference>
<keyword evidence="4" id="KW-1185">Reference proteome</keyword>